<dbReference type="InterPro" id="IPR059117">
    <property type="entry name" value="APS_kinase_dom"/>
</dbReference>
<comment type="similarity">
    <text evidence="8">Belongs to the APS kinase family.</text>
</comment>
<feature type="domain" description="Sulphate adenylyltransferase catalytic" evidence="10">
    <location>
        <begin position="152"/>
        <end position="366"/>
    </location>
</feature>
<reference evidence="13" key="1">
    <citation type="submission" date="2016-10" db="EMBL/GenBank/DDBJ databases">
        <title>Pseudomonas frederiksbergensis ERGS4:02 complete genome.</title>
        <authorList>
            <person name="Kumar R."/>
            <person name="Acharya V."/>
            <person name="Singh D."/>
        </authorList>
    </citation>
    <scope>NUCLEOTIDE SEQUENCE [LARGE SCALE GENOMIC DNA]</scope>
    <source>
        <strain evidence="13">ERGS4:02</strain>
    </source>
</reference>
<dbReference type="CDD" id="cd00517">
    <property type="entry name" value="ATPS"/>
    <property type="match status" value="1"/>
</dbReference>
<proteinExistence type="inferred from homology"/>
<comment type="pathway">
    <text evidence="2 8">Sulfur metabolism; hydrogen sulfide biosynthesis; sulfite from sulfate: step 2/3.</text>
</comment>
<dbReference type="NCBIfam" id="TIGR00455">
    <property type="entry name" value="apsK"/>
    <property type="match status" value="1"/>
</dbReference>
<dbReference type="GO" id="GO:0005737">
    <property type="term" value="C:cytoplasm"/>
    <property type="evidence" value="ECO:0007669"/>
    <property type="project" value="TreeGrafter"/>
</dbReference>
<dbReference type="GeneID" id="46911463"/>
<dbReference type="PANTHER" id="PTHR42700">
    <property type="entry name" value="SULFATE ADENYLYLTRANSFERASE"/>
    <property type="match status" value="1"/>
</dbReference>
<evidence type="ECO:0000256" key="8">
    <source>
        <dbReference type="HAMAP-Rule" id="MF_00065"/>
    </source>
</evidence>
<dbReference type="HAMAP" id="MF_00065">
    <property type="entry name" value="Adenylyl_sulf_kinase"/>
    <property type="match status" value="1"/>
</dbReference>
<dbReference type="InterPro" id="IPR002650">
    <property type="entry name" value="Sulphate_adenylyltransferase"/>
</dbReference>
<dbReference type="NCBIfam" id="NF004040">
    <property type="entry name" value="PRK05537.1"/>
    <property type="match status" value="1"/>
</dbReference>
<dbReference type="EMBL" id="CP017886">
    <property type="protein sequence ID" value="APC18725.1"/>
    <property type="molecule type" value="Genomic_DNA"/>
</dbReference>
<evidence type="ECO:0000256" key="2">
    <source>
        <dbReference type="ARBA" id="ARBA00004806"/>
    </source>
</evidence>
<dbReference type="InterPro" id="IPR027417">
    <property type="entry name" value="P-loop_NTPase"/>
</dbReference>
<dbReference type="NCBIfam" id="TIGR00339">
    <property type="entry name" value="sopT"/>
    <property type="match status" value="1"/>
</dbReference>
<dbReference type="AlphaFoldDB" id="A0A1J0ERE0"/>
<dbReference type="InterPro" id="IPR025980">
    <property type="entry name" value="ATP-Sase_PUA-like_dom"/>
</dbReference>
<dbReference type="Pfam" id="PF01583">
    <property type="entry name" value="APS_kinase"/>
    <property type="match status" value="1"/>
</dbReference>
<dbReference type="Pfam" id="PF14306">
    <property type="entry name" value="PUA_2"/>
    <property type="match status" value="1"/>
</dbReference>
<dbReference type="GO" id="GO:0004020">
    <property type="term" value="F:adenylylsulfate kinase activity"/>
    <property type="evidence" value="ECO:0007669"/>
    <property type="project" value="UniProtKB-UniRule"/>
</dbReference>
<protein>
    <recommendedName>
        <fullName evidence="8">Adenylyl-sulfate kinase</fullName>
        <ecNumber evidence="8">2.7.1.25</ecNumber>
    </recommendedName>
    <alternativeName>
        <fullName evidence="8">APS kinase</fullName>
    </alternativeName>
    <alternativeName>
        <fullName evidence="8">ATP adenosine-5'-phosphosulfate 3'-phosphotransferase</fullName>
    </alternativeName>
    <alternativeName>
        <fullName evidence="8">Adenosine-5'-phosphosulfate kinase</fullName>
    </alternativeName>
</protein>
<feature type="domain" description="ATP-sulfurylase PUA-like" evidence="11">
    <location>
        <begin position="8"/>
        <end position="142"/>
    </location>
</feature>
<dbReference type="GO" id="GO:0070814">
    <property type="term" value="P:hydrogen sulfide biosynthetic process"/>
    <property type="evidence" value="ECO:0007669"/>
    <property type="project" value="UniProtKB-UniRule"/>
</dbReference>
<dbReference type="Gene3D" id="3.40.50.620">
    <property type="entry name" value="HUPs"/>
    <property type="match status" value="1"/>
</dbReference>
<comment type="catalytic activity">
    <reaction evidence="1 8">
        <text>adenosine 5'-phosphosulfate + ATP = 3'-phosphoadenylyl sulfate + ADP + H(+)</text>
        <dbReference type="Rhea" id="RHEA:24152"/>
        <dbReference type="ChEBI" id="CHEBI:15378"/>
        <dbReference type="ChEBI" id="CHEBI:30616"/>
        <dbReference type="ChEBI" id="CHEBI:58243"/>
        <dbReference type="ChEBI" id="CHEBI:58339"/>
        <dbReference type="ChEBI" id="CHEBI:456216"/>
        <dbReference type="EC" id="2.7.1.25"/>
    </reaction>
</comment>
<feature type="binding site" evidence="8">
    <location>
        <begin position="382"/>
        <end position="389"/>
    </location>
    <ligand>
        <name>ATP</name>
        <dbReference type="ChEBI" id="CHEBI:30616"/>
    </ligand>
</feature>
<dbReference type="CDD" id="cd02027">
    <property type="entry name" value="APSK"/>
    <property type="match status" value="1"/>
</dbReference>
<dbReference type="Proteomes" id="UP000182567">
    <property type="component" value="Chromosome"/>
</dbReference>
<keyword evidence="5 8" id="KW-0547">Nucleotide-binding</keyword>
<keyword evidence="3 8" id="KW-0808">Transferase</keyword>
<evidence type="ECO:0000313" key="13">
    <source>
        <dbReference type="Proteomes" id="UP000182567"/>
    </source>
</evidence>
<dbReference type="InterPro" id="IPR014729">
    <property type="entry name" value="Rossmann-like_a/b/a_fold"/>
</dbReference>
<keyword evidence="4 12" id="KW-0548">Nucleotidyltransferase</keyword>
<comment type="catalytic activity">
    <reaction evidence="7">
        <text>sulfate + ATP + H(+) = adenosine 5'-phosphosulfate + diphosphate</text>
        <dbReference type="Rhea" id="RHEA:18133"/>
        <dbReference type="ChEBI" id="CHEBI:15378"/>
        <dbReference type="ChEBI" id="CHEBI:16189"/>
        <dbReference type="ChEBI" id="CHEBI:30616"/>
        <dbReference type="ChEBI" id="CHEBI:33019"/>
        <dbReference type="ChEBI" id="CHEBI:58243"/>
        <dbReference type="EC" id="2.7.7.4"/>
    </reaction>
</comment>
<dbReference type="InterPro" id="IPR050512">
    <property type="entry name" value="Sulf_AdTrans/APS_kinase"/>
</dbReference>
<gene>
    <name evidence="8" type="primary">cysC</name>
    <name evidence="12" type="ORF">BLL42_24565</name>
</gene>
<dbReference type="GO" id="GO:0019379">
    <property type="term" value="P:sulfate assimilation, phosphoadenylyl sulfate reduction by phosphoadenylyl-sulfate reductase (thioredoxin)"/>
    <property type="evidence" value="ECO:0007669"/>
    <property type="project" value="TreeGrafter"/>
</dbReference>
<evidence type="ECO:0000259" key="9">
    <source>
        <dbReference type="Pfam" id="PF01583"/>
    </source>
</evidence>
<dbReference type="EC" id="2.7.1.25" evidence="8"/>
<dbReference type="SUPFAM" id="SSF52374">
    <property type="entry name" value="Nucleotidylyl transferase"/>
    <property type="match status" value="1"/>
</dbReference>
<feature type="active site" description="Phosphoserine intermediate" evidence="8">
    <location>
        <position position="457"/>
    </location>
</feature>
<feature type="domain" description="APS kinase" evidence="9">
    <location>
        <begin position="374"/>
        <end position="527"/>
    </location>
</feature>
<keyword evidence="8" id="KW-0418">Kinase</keyword>
<keyword evidence="8" id="KW-0597">Phosphoprotein</keyword>
<dbReference type="GO" id="GO:0010134">
    <property type="term" value="P:sulfate assimilation via adenylyl sulfate reduction"/>
    <property type="evidence" value="ECO:0007669"/>
    <property type="project" value="TreeGrafter"/>
</dbReference>
<dbReference type="InterPro" id="IPR002891">
    <property type="entry name" value="APS"/>
</dbReference>
<dbReference type="NCBIfam" id="NF003013">
    <property type="entry name" value="PRK03846.1"/>
    <property type="match status" value="1"/>
</dbReference>
<evidence type="ECO:0000256" key="5">
    <source>
        <dbReference type="ARBA" id="ARBA00022741"/>
    </source>
</evidence>
<dbReference type="SUPFAM" id="SSF88697">
    <property type="entry name" value="PUA domain-like"/>
    <property type="match status" value="1"/>
</dbReference>
<comment type="function">
    <text evidence="8">Catalyzes the synthesis of activated sulfate.</text>
</comment>
<dbReference type="InterPro" id="IPR015947">
    <property type="entry name" value="PUA-like_sf"/>
</dbReference>
<evidence type="ECO:0000256" key="1">
    <source>
        <dbReference type="ARBA" id="ARBA00001823"/>
    </source>
</evidence>
<keyword evidence="6 8" id="KW-0067">ATP-binding</keyword>
<sequence>MINHKEKLRVSSLPFWVLSARQLCDLELILNGAFSPLAGFLGEDDYVCVVRHMRLTSGALWPIPITLDIPQALAHELTLGGELALRDPEGVTLAVLTVDSIYQPDHDIEALEVLGTLDRDHPGVAALYRQHRFNVGGPLKKVEPITHYDFTDLRLSPIQVRDEIARRGWGAVVAFQTRNPMHRAHVELTQRAMKQANAALLLQPVVGLTKPGDIDYYTRVRCYKHALKSYAPDVVLLSLLPLAMRMGGPREAIWHALIRKNFGATHFIVGRDHAGPGNDKHGKAFYAPYAAQEMALEYAQEIGLHILAFEEMLYLAQEQRYVPASQVPPGADVLSLSGTAFREKLASGAEIPNWFSAPDIVAELRQSYRPKQQQGFVLFFTGLSGAGKSTVANGVAVRLREGGGRVVSLLDGDVLRQKLSKGLGFSKADRETNVERIGFVAVEIARAGGVALCACISPYASTRQACRELAIDHKTAFFEIYLATDLEVCEQRDRKGLYAKARAGELKGMTGIDAPYEPPLCPDLQIDTACLSVSQAVELIFSTLIKLGYLPPPLMNPEEKVDFQ</sequence>
<dbReference type="SUPFAM" id="SSF52540">
    <property type="entry name" value="P-loop containing nucleoside triphosphate hydrolases"/>
    <property type="match status" value="1"/>
</dbReference>
<dbReference type="UniPathway" id="UPA00140">
    <property type="reaction ID" value="UER00205"/>
</dbReference>
<dbReference type="RefSeq" id="WP_071555149.1">
    <property type="nucleotide sequence ID" value="NZ_CP017886.1"/>
</dbReference>
<accession>A0A1J0ERE0</accession>
<dbReference type="GO" id="GO:0005524">
    <property type="term" value="F:ATP binding"/>
    <property type="evidence" value="ECO:0007669"/>
    <property type="project" value="UniProtKB-UniRule"/>
</dbReference>
<dbReference type="Gene3D" id="3.40.50.300">
    <property type="entry name" value="P-loop containing nucleotide triphosphate hydrolases"/>
    <property type="match status" value="1"/>
</dbReference>
<organism evidence="12 13">
    <name type="scientific">Pseudomonas frederiksbergensis</name>
    <dbReference type="NCBI Taxonomy" id="104087"/>
    <lineage>
        <taxon>Bacteria</taxon>
        <taxon>Pseudomonadati</taxon>
        <taxon>Pseudomonadota</taxon>
        <taxon>Gammaproteobacteria</taxon>
        <taxon>Pseudomonadales</taxon>
        <taxon>Pseudomonadaceae</taxon>
        <taxon>Pseudomonas</taxon>
    </lineage>
</organism>
<evidence type="ECO:0000256" key="7">
    <source>
        <dbReference type="ARBA" id="ARBA00049370"/>
    </source>
</evidence>
<evidence type="ECO:0000259" key="11">
    <source>
        <dbReference type="Pfam" id="PF14306"/>
    </source>
</evidence>
<evidence type="ECO:0000256" key="4">
    <source>
        <dbReference type="ARBA" id="ARBA00022695"/>
    </source>
</evidence>
<dbReference type="GO" id="GO:0004781">
    <property type="term" value="F:sulfate adenylyltransferase (ATP) activity"/>
    <property type="evidence" value="ECO:0007669"/>
    <property type="project" value="UniProtKB-EC"/>
</dbReference>
<dbReference type="InterPro" id="IPR024951">
    <property type="entry name" value="Sulfurylase_cat_dom"/>
</dbReference>
<dbReference type="FunFam" id="3.40.50.300:FF:000802">
    <property type="entry name" value="Sulfate adenylyltransferase"/>
    <property type="match status" value="1"/>
</dbReference>
<dbReference type="OrthoDB" id="9804504at2"/>
<dbReference type="Gene3D" id="3.10.400.10">
    <property type="entry name" value="Sulfate adenylyltransferase"/>
    <property type="match status" value="1"/>
</dbReference>
<dbReference type="Pfam" id="PF01747">
    <property type="entry name" value="ATP-sulfurylase"/>
    <property type="match status" value="1"/>
</dbReference>
<evidence type="ECO:0000259" key="10">
    <source>
        <dbReference type="Pfam" id="PF01747"/>
    </source>
</evidence>
<evidence type="ECO:0000256" key="3">
    <source>
        <dbReference type="ARBA" id="ARBA00022679"/>
    </source>
</evidence>
<dbReference type="PANTHER" id="PTHR42700:SF1">
    <property type="entry name" value="SULFATE ADENYLYLTRANSFERASE"/>
    <property type="match status" value="1"/>
</dbReference>
<evidence type="ECO:0000313" key="12">
    <source>
        <dbReference type="EMBL" id="APC18725.1"/>
    </source>
</evidence>
<evidence type="ECO:0000256" key="6">
    <source>
        <dbReference type="ARBA" id="ARBA00022840"/>
    </source>
</evidence>
<name>A0A1J0ERE0_9PSED</name>